<feature type="signal peptide" evidence="7">
    <location>
        <begin position="1"/>
        <end position="21"/>
    </location>
</feature>
<feature type="domain" description="CcmH/CycL/Ccl2/NrfF N-terminal" evidence="8">
    <location>
        <begin position="29"/>
        <end position="157"/>
    </location>
</feature>
<dbReference type="PANTHER" id="PTHR47870">
    <property type="entry name" value="CYTOCHROME C-TYPE BIOGENESIS PROTEIN CCMH"/>
    <property type="match status" value="1"/>
</dbReference>
<comment type="caution">
    <text evidence="9">The sequence shown here is derived from an EMBL/GenBank/DDBJ whole genome shotgun (WGS) entry which is preliminary data.</text>
</comment>
<organism evidence="9 10">
    <name type="scientific">Deinococcus xinjiangensis</name>
    <dbReference type="NCBI Taxonomy" id="457454"/>
    <lineage>
        <taxon>Bacteria</taxon>
        <taxon>Thermotogati</taxon>
        <taxon>Deinococcota</taxon>
        <taxon>Deinococci</taxon>
        <taxon>Deinococcales</taxon>
        <taxon>Deinococcaceae</taxon>
        <taxon>Deinococcus</taxon>
    </lineage>
</organism>
<dbReference type="Gene3D" id="1.10.8.640">
    <property type="entry name" value="Cytochrome C biogenesis protein"/>
    <property type="match status" value="1"/>
</dbReference>
<dbReference type="CDD" id="cd16378">
    <property type="entry name" value="CcmH_N"/>
    <property type="match status" value="1"/>
</dbReference>
<keyword evidence="2 7" id="KW-0349">Heme</keyword>
<evidence type="ECO:0000256" key="7">
    <source>
        <dbReference type="RuleBase" id="RU364112"/>
    </source>
</evidence>
<keyword evidence="5" id="KW-0201">Cytochrome c-type biogenesis</keyword>
<feature type="chain" id="PRO_5044968154" description="Cytochrome c-type biogenesis protein" evidence="7">
    <location>
        <begin position="22"/>
        <end position="161"/>
    </location>
</feature>
<evidence type="ECO:0000256" key="3">
    <source>
        <dbReference type="ARBA" id="ARBA00022723"/>
    </source>
</evidence>
<keyword evidence="6 7" id="KW-0408">Iron</keyword>
<evidence type="ECO:0000313" key="9">
    <source>
        <dbReference type="EMBL" id="GAA5502454.1"/>
    </source>
</evidence>
<reference evidence="9 10" key="1">
    <citation type="submission" date="2024-02" db="EMBL/GenBank/DDBJ databases">
        <title>Deinococcus xinjiangensis NBRC 107630.</title>
        <authorList>
            <person name="Ichikawa N."/>
            <person name="Katano-Makiyama Y."/>
            <person name="Hidaka K."/>
        </authorList>
    </citation>
    <scope>NUCLEOTIDE SEQUENCE [LARGE SCALE GENOMIC DNA]</scope>
    <source>
        <strain evidence="9 10">NBRC 107630</strain>
    </source>
</reference>
<dbReference type="PANTHER" id="PTHR47870:SF1">
    <property type="entry name" value="CYTOCHROME C-TYPE BIOGENESIS PROTEIN CCMH"/>
    <property type="match status" value="1"/>
</dbReference>
<keyword evidence="7" id="KW-0812">Transmembrane</keyword>
<sequence length="161" mass="17887">MTRAPLALLLAATLTFAPALAQEASSGVVNVPTSVQLTVAQEQQVERIGMKIHCPICSGESIAQSQTDISRQMMNQVREMVKAGRPEQEILNSFVASYGERILLEPPKRGITSLLWTLPVALLIFGALMWWLYLQRASRPPEGTLSEAEEQRIRDLLRDTE</sequence>
<evidence type="ECO:0000259" key="8">
    <source>
        <dbReference type="Pfam" id="PF03918"/>
    </source>
</evidence>
<keyword evidence="10" id="KW-1185">Reference proteome</keyword>
<name>A0ABP9VB22_9DEIO</name>
<dbReference type="InterPro" id="IPR005616">
    <property type="entry name" value="CcmH/CycL/Ccl2/NrfF_N"/>
</dbReference>
<evidence type="ECO:0000313" key="10">
    <source>
        <dbReference type="Proteomes" id="UP001458946"/>
    </source>
</evidence>
<evidence type="ECO:0000256" key="2">
    <source>
        <dbReference type="ARBA" id="ARBA00022617"/>
    </source>
</evidence>
<comment type="similarity">
    <text evidence="1 7">Belongs to the CcmH/CycL/Ccl2/NrfF family.</text>
</comment>
<keyword evidence="3 7" id="KW-0479">Metal-binding</keyword>
<evidence type="ECO:0000256" key="6">
    <source>
        <dbReference type="ARBA" id="ARBA00023004"/>
    </source>
</evidence>
<evidence type="ECO:0000256" key="4">
    <source>
        <dbReference type="ARBA" id="ARBA00022729"/>
    </source>
</evidence>
<keyword evidence="7" id="KW-0472">Membrane</keyword>
<protein>
    <recommendedName>
        <fullName evidence="7">Cytochrome c-type biogenesis protein</fullName>
    </recommendedName>
</protein>
<dbReference type="Pfam" id="PF03918">
    <property type="entry name" value="CcmH"/>
    <property type="match status" value="1"/>
</dbReference>
<dbReference type="Proteomes" id="UP001458946">
    <property type="component" value="Unassembled WGS sequence"/>
</dbReference>
<dbReference type="RefSeq" id="WP_353542420.1">
    <property type="nucleotide sequence ID" value="NZ_BAABRN010000023.1"/>
</dbReference>
<comment type="function">
    <text evidence="7">Possible subunit of a heme lyase.</text>
</comment>
<feature type="transmembrane region" description="Helical" evidence="7">
    <location>
        <begin position="114"/>
        <end position="134"/>
    </location>
</feature>
<evidence type="ECO:0000256" key="1">
    <source>
        <dbReference type="ARBA" id="ARBA00010342"/>
    </source>
</evidence>
<proteinExistence type="inferred from homology"/>
<keyword evidence="4 7" id="KW-0732">Signal</keyword>
<gene>
    <name evidence="9" type="ORF">Dxin01_02198</name>
</gene>
<evidence type="ECO:0000256" key="5">
    <source>
        <dbReference type="ARBA" id="ARBA00022748"/>
    </source>
</evidence>
<accession>A0ABP9VB22</accession>
<dbReference type="EMBL" id="BAABRN010000023">
    <property type="protein sequence ID" value="GAA5502454.1"/>
    <property type="molecule type" value="Genomic_DNA"/>
</dbReference>
<dbReference type="InterPro" id="IPR051263">
    <property type="entry name" value="C-type_cytochrome_biogenesis"/>
</dbReference>
<keyword evidence="7" id="KW-1133">Transmembrane helix</keyword>
<dbReference type="InterPro" id="IPR038297">
    <property type="entry name" value="CcmH/CycL/NrfF/Ccl2_sf"/>
</dbReference>